<dbReference type="GO" id="GO:0006400">
    <property type="term" value="P:tRNA modification"/>
    <property type="evidence" value="ECO:0007669"/>
    <property type="project" value="UniProtKB-ARBA"/>
</dbReference>
<keyword evidence="1" id="KW-0489">Methyltransferase</keyword>
<dbReference type="InterPro" id="IPR029063">
    <property type="entry name" value="SAM-dependent_MTases_sf"/>
</dbReference>
<dbReference type="GO" id="GO:0032259">
    <property type="term" value="P:methylation"/>
    <property type="evidence" value="ECO:0007669"/>
    <property type="project" value="UniProtKB-KW"/>
</dbReference>
<name>A0A6C0D9Y9_9ZZZZ</name>
<evidence type="ECO:0000256" key="2">
    <source>
        <dbReference type="ARBA" id="ARBA00022679"/>
    </source>
</evidence>
<dbReference type="AlphaFoldDB" id="A0A6C0D9Y9"/>
<evidence type="ECO:0000313" key="4">
    <source>
        <dbReference type="EMBL" id="QHT12455.1"/>
    </source>
</evidence>
<accession>A0A6C0D9Y9</accession>
<proteinExistence type="predicted"/>
<dbReference type="PANTHER" id="PTHR13069:SF21">
    <property type="entry name" value="ALKYLATED DNA REPAIR PROTEIN ALKB HOMOLOG 8"/>
    <property type="match status" value="1"/>
</dbReference>
<protein>
    <recommendedName>
        <fullName evidence="3">Methyltransferase type 11 domain-containing protein</fullName>
    </recommendedName>
</protein>
<dbReference type="GO" id="GO:0008757">
    <property type="term" value="F:S-adenosylmethionine-dependent methyltransferase activity"/>
    <property type="evidence" value="ECO:0007669"/>
    <property type="project" value="InterPro"/>
</dbReference>
<dbReference type="InterPro" id="IPR051422">
    <property type="entry name" value="AlkB_tRNA_MeTrf/Diox"/>
</dbReference>
<dbReference type="PANTHER" id="PTHR13069">
    <property type="entry name" value="ALKYLATED DNA REPAIR PROTEIN ALKB HOMOLOG 8"/>
    <property type="match status" value="1"/>
</dbReference>
<dbReference type="InterPro" id="IPR013216">
    <property type="entry name" value="Methyltransf_11"/>
</dbReference>
<dbReference type="SUPFAM" id="SSF53335">
    <property type="entry name" value="S-adenosyl-L-methionine-dependent methyltransferases"/>
    <property type="match status" value="1"/>
</dbReference>
<sequence length="205" mass="24110">MNNVEDTYDNIAKDFNRTRYKVWKKVAQFLDTLEQDTKMLEIGCGNGKNMLYRTDIHTTGIDISQEQVTICKSKGLCVEKSNMTCIPYDDCEFDSIICIATYHHLDNDDERKQSLLEMYRVLKVGGKLLLSVWAMEQPENSLYKFRSSDEMVSWKLGNTTHLRYYHIYKENDLEKEIKLFSPLFNIESVFYDSGNWYTILSKDNK</sequence>
<evidence type="ECO:0000256" key="1">
    <source>
        <dbReference type="ARBA" id="ARBA00022603"/>
    </source>
</evidence>
<evidence type="ECO:0000259" key="3">
    <source>
        <dbReference type="Pfam" id="PF08241"/>
    </source>
</evidence>
<dbReference type="EMBL" id="MN739545">
    <property type="protein sequence ID" value="QHT12455.1"/>
    <property type="molecule type" value="Genomic_DNA"/>
</dbReference>
<dbReference type="GO" id="GO:0008175">
    <property type="term" value="F:tRNA methyltransferase activity"/>
    <property type="evidence" value="ECO:0007669"/>
    <property type="project" value="UniProtKB-ARBA"/>
</dbReference>
<dbReference type="Pfam" id="PF08241">
    <property type="entry name" value="Methyltransf_11"/>
    <property type="match status" value="1"/>
</dbReference>
<feature type="domain" description="Methyltransferase type 11" evidence="3">
    <location>
        <begin position="40"/>
        <end position="129"/>
    </location>
</feature>
<reference evidence="4" key="1">
    <citation type="journal article" date="2020" name="Nature">
        <title>Giant virus diversity and host interactions through global metagenomics.</title>
        <authorList>
            <person name="Schulz F."/>
            <person name="Roux S."/>
            <person name="Paez-Espino D."/>
            <person name="Jungbluth S."/>
            <person name="Walsh D.A."/>
            <person name="Denef V.J."/>
            <person name="McMahon K.D."/>
            <person name="Konstantinidis K.T."/>
            <person name="Eloe-Fadrosh E.A."/>
            <person name="Kyrpides N.C."/>
            <person name="Woyke T."/>
        </authorList>
    </citation>
    <scope>NUCLEOTIDE SEQUENCE</scope>
    <source>
        <strain evidence="4">GVMAG-M-3300023174-129</strain>
    </source>
</reference>
<dbReference type="Gene3D" id="3.40.50.150">
    <property type="entry name" value="Vaccinia Virus protein VP39"/>
    <property type="match status" value="1"/>
</dbReference>
<organism evidence="4">
    <name type="scientific">viral metagenome</name>
    <dbReference type="NCBI Taxonomy" id="1070528"/>
    <lineage>
        <taxon>unclassified sequences</taxon>
        <taxon>metagenomes</taxon>
        <taxon>organismal metagenomes</taxon>
    </lineage>
</organism>
<dbReference type="CDD" id="cd02440">
    <property type="entry name" value="AdoMet_MTases"/>
    <property type="match status" value="1"/>
</dbReference>
<keyword evidence="2" id="KW-0808">Transferase</keyword>